<accession>A0A1I1DAN3</accession>
<evidence type="ECO:0000259" key="2">
    <source>
        <dbReference type="Pfam" id="PF12158"/>
    </source>
</evidence>
<keyword evidence="1" id="KW-0812">Transmembrane</keyword>
<protein>
    <recommendedName>
        <fullName evidence="2">DUF3592 domain-containing protein</fullName>
    </recommendedName>
</protein>
<evidence type="ECO:0000256" key="1">
    <source>
        <dbReference type="SAM" id="Phobius"/>
    </source>
</evidence>
<dbReference type="Pfam" id="PF12158">
    <property type="entry name" value="DUF3592"/>
    <property type="match status" value="1"/>
</dbReference>
<feature type="transmembrane region" description="Helical" evidence="1">
    <location>
        <begin position="130"/>
        <end position="153"/>
    </location>
</feature>
<organism evidence="3 4">
    <name type="scientific">Ruminococcus albus</name>
    <dbReference type="NCBI Taxonomy" id="1264"/>
    <lineage>
        <taxon>Bacteria</taxon>
        <taxon>Bacillati</taxon>
        <taxon>Bacillota</taxon>
        <taxon>Clostridia</taxon>
        <taxon>Eubacteriales</taxon>
        <taxon>Oscillospiraceae</taxon>
        <taxon>Ruminococcus</taxon>
    </lineage>
</organism>
<dbReference type="OrthoDB" id="1821623at2"/>
<evidence type="ECO:0000313" key="4">
    <source>
        <dbReference type="Proteomes" id="UP000182192"/>
    </source>
</evidence>
<keyword evidence="1" id="KW-0472">Membrane</keyword>
<proteinExistence type="predicted"/>
<gene>
    <name evidence="3" type="ORF">SAMN02910406_00319</name>
</gene>
<dbReference type="InterPro" id="IPR021994">
    <property type="entry name" value="DUF3592"/>
</dbReference>
<dbReference type="AlphaFoldDB" id="A0A1I1DAN3"/>
<keyword evidence="1" id="KW-1133">Transmembrane helix</keyword>
<evidence type="ECO:0000313" key="3">
    <source>
        <dbReference type="EMBL" id="SFB71874.1"/>
    </source>
</evidence>
<feature type="transmembrane region" description="Helical" evidence="1">
    <location>
        <begin position="19"/>
        <end position="43"/>
    </location>
</feature>
<dbReference type="EMBL" id="FOKQ01000002">
    <property type="protein sequence ID" value="SFB71874.1"/>
    <property type="molecule type" value="Genomic_DNA"/>
</dbReference>
<feature type="domain" description="DUF3592" evidence="2">
    <location>
        <begin position="63"/>
        <end position="119"/>
    </location>
</feature>
<reference evidence="3 4" key="1">
    <citation type="submission" date="2016-10" db="EMBL/GenBank/DDBJ databases">
        <authorList>
            <person name="de Groot N.N."/>
        </authorList>
    </citation>
    <scope>NUCLEOTIDE SEQUENCE [LARGE SCALE GENOMIC DNA]</scope>
    <source>
        <strain evidence="3 4">AR67</strain>
    </source>
</reference>
<dbReference type="RefSeq" id="WP_074959736.1">
    <property type="nucleotide sequence ID" value="NZ_FOKQ01000002.1"/>
</dbReference>
<dbReference type="Proteomes" id="UP000182192">
    <property type="component" value="Unassembled WGS sequence"/>
</dbReference>
<sequence>MRVSTSFRVNGTNRNVSPAFAVCLVMAIFILVGGILGAVGIILSKIDAKKKEECTVPVEAYVISYKYNEDGLASPIYSYEYEGAPYEFSANAYSNDPPYDIGDKADIMIDPDSPHKAYVPADKTISFISILFKCIGFGFVGIGVIVVLVGFFLSHLGKKQAEKDDFSSYGQWQ</sequence>
<name>A0A1I1DAN3_RUMAL</name>